<keyword evidence="2" id="KW-1185">Reference proteome</keyword>
<dbReference type="EMBL" id="CP007031">
    <property type="protein sequence ID" value="AHF03428.1"/>
    <property type="molecule type" value="Genomic_DNA"/>
</dbReference>
<sequence length="270" mass="30047">MERPVSERMSNAPVYYALAQAHFNPVAAMAKYVNQIQDRLRREGYPLFEPQEVTHLVVPRPGQAQQPEPKIQQTTSWLLANQDRTAGFVLLPSSITFQTTNYDTHETFIPELLRGLSAVHEEVSLDHVGRLGLRYLDAVLPRSGEQVEQYFADGVHGVKFDAPCQHAMSESVFSTKVGPLVTSGTLVVRVYRANAPLGFPPDLSQNGLTPNARFAMTEPCDHGVLDTDHFCSGRMPINPDELEAQLHSLHASVKSVFMKATTDHARETWA</sequence>
<name>W0E1N8_MARPU</name>
<organism evidence="1 2">
    <name type="scientific">Marichromatium purpuratum 984</name>
    <dbReference type="NCBI Taxonomy" id="765910"/>
    <lineage>
        <taxon>Bacteria</taxon>
        <taxon>Pseudomonadati</taxon>
        <taxon>Pseudomonadota</taxon>
        <taxon>Gammaproteobacteria</taxon>
        <taxon>Chromatiales</taxon>
        <taxon>Chromatiaceae</taxon>
        <taxon>Marichromatium</taxon>
    </lineage>
</organism>
<dbReference type="eggNOG" id="ENOG50323TK">
    <property type="taxonomic scope" value="Bacteria"/>
</dbReference>
<dbReference type="HOGENOM" id="CLU_092413_0_0_6"/>
<dbReference type="AlphaFoldDB" id="W0E1N8"/>
<gene>
    <name evidence="1" type="ORF">MARPU_05700</name>
</gene>
<protein>
    <recommendedName>
        <fullName evidence="3">TIGR04255 family protein</fullName>
    </recommendedName>
</protein>
<evidence type="ECO:0000313" key="2">
    <source>
        <dbReference type="Proteomes" id="UP000005275"/>
    </source>
</evidence>
<evidence type="ECO:0000313" key="1">
    <source>
        <dbReference type="EMBL" id="AHF03428.1"/>
    </source>
</evidence>
<dbReference type="KEGG" id="mpur:MARPU_05700"/>
<dbReference type="Proteomes" id="UP000005275">
    <property type="component" value="Chromosome"/>
</dbReference>
<dbReference type="NCBIfam" id="TIGR04255">
    <property type="entry name" value="sporadTIGR04255"/>
    <property type="match status" value="1"/>
</dbReference>
<evidence type="ECO:0008006" key="3">
    <source>
        <dbReference type="Google" id="ProtNLM"/>
    </source>
</evidence>
<reference evidence="1 2" key="1">
    <citation type="submission" date="2013-12" db="EMBL/GenBank/DDBJ databases">
        <authorList>
            <consortium name="DOE Joint Genome Institute"/>
            <person name="Bryant D.A."/>
            <person name="Huntemann M."/>
            <person name="Han J."/>
            <person name="Chen A."/>
            <person name="Kyrpides N."/>
            <person name="Mavromatis K."/>
            <person name="Markowitz V."/>
            <person name="Palaniappan K."/>
            <person name="Ivanova N."/>
            <person name="Schaumberg A."/>
            <person name="Pati A."/>
            <person name="Liolios K."/>
            <person name="Nordberg H.P."/>
            <person name="Cantor M.N."/>
            <person name="Hua S.X."/>
            <person name="Woyke T."/>
        </authorList>
    </citation>
    <scope>NUCLEOTIDE SEQUENCE [LARGE SCALE GENOMIC DNA]</scope>
    <source>
        <strain evidence="1 2">984</strain>
    </source>
</reference>
<accession>W0E1N8</accession>
<dbReference type="InterPro" id="IPR026349">
    <property type="entry name" value="CHP04255"/>
</dbReference>
<dbReference type="STRING" id="765910.MARPU_05700"/>
<proteinExistence type="predicted"/>